<dbReference type="InterPro" id="IPR029016">
    <property type="entry name" value="GAF-like_dom_sf"/>
</dbReference>
<dbReference type="Pfam" id="PF13185">
    <property type="entry name" value="GAF_2"/>
    <property type="match status" value="1"/>
</dbReference>
<proteinExistence type="predicted"/>
<keyword evidence="1" id="KW-0378">Hydrolase</keyword>
<name>A0ABP6T692_9ACTN</name>
<feature type="domain" description="PPM-type phosphatase" evidence="2">
    <location>
        <begin position="382"/>
        <end position="593"/>
    </location>
</feature>
<dbReference type="SUPFAM" id="SSF81606">
    <property type="entry name" value="PP2C-like"/>
    <property type="match status" value="1"/>
</dbReference>
<evidence type="ECO:0000313" key="4">
    <source>
        <dbReference type="Proteomes" id="UP001501676"/>
    </source>
</evidence>
<dbReference type="PANTHER" id="PTHR43156:SF2">
    <property type="entry name" value="STAGE II SPORULATION PROTEIN E"/>
    <property type="match status" value="1"/>
</dbReference>
<dbReference type="InterPro" id="IPR036457">
    <property type="entry name" value="PPM-type-like_dom_sf"/>
</dbReference>
<evidence type="ECO:0000256" key="1">
    <source>
        <dbReference type="ARBA" id="ARBA00022801"/>
    </source>
</evidence>
<dbReference type="EMBL" id="BAAAYN010000044">
    <property type="protein sequence ID" value="GAA3394249.1"/>
    <property type="molecule type" value="Genomic_DNA"/>
</dbReference>
<dbReference type="SUPFAM" id="SSF55781">
    <property type="entry name" value="GAF domain-like"/>
    <property type="match status" value="2"/>
</dbReference>
<dbReference type="PANTHER" id="PTHR43156">
    <property type="entry name" value="STAGE II SPORULATION PROTEIN E-RELATED"/>
    <property type="match status" value="1"/>
</dbReference>
<gene>
    <name evidence="3" type="ORF">GCM10020369_62940</name>
</gene>
<sequence length="611" mass="64545">MSHPDAFRAAPDDHHRLDAVQRTGLGASADAAFDRFAEMVCAVLNVPVALVALVGADRQVFPGACGLGEPWATTRQTPLSHSFCQHVVADAEPLTVVDARADPRVRDNLAVEDLGVVGYVGAPLTDADGATLGSLCAIDHRPRQWTDRELGLLSDLAAACSDSLRLRIVTETARRGHAQARAAERQTGAAFARSQLLLRASQALAATTTLDEVVDTVRNLVTGVLDPEPAYVGISRLEPGGVVSLASTQHLPEGVAARWARYGLEAATPSALAARTGHLVLLSDLDAVAERAPEAVATFEEMGWQSSASVPLPSQRGPIGALTFVWKVPHRPDASEEAVLISLAGYAAMALTRARVLDDRRTAAATLQKALLTPLPAHGDLRLAARYVPAHHENHVGGDWYDAISFDGHRLALVIGDVVGHSIAAAATMSEYRSMLRTLIVDRQEPPSVILRRLDQATGTLGAGGLATVLLAYLDAAPDGGHVLTWSNAGHPPPMTLHAGRTSLLTGTDPLIGAVRGFPRRDHTVHLPAGSVLILYTDGLVESRTQLVDTGLERLGELLTWHAGVEADQLADLLVDTAASAGQDDVAVLVVETPRGFHSGRTPFRRTSGAG</sequence>
<dbReference type="InterPro" id="IPR052016">
    <property type="entry name" value="Bact_Sigma-Reg"/>
</dbReference>
<dbReference type="SMART" id="SM00331">
    <property type="entry name" value="PP2C_SIG"/>
    <property type="match status" value="1"/>
</dbReference>
<accession>A0ABP6T692</accession>
<dbReference type="Gene3D" id="3.60.40.10">
    <property type="entry name" value="PPM-type phosphatase domain"/>
    <property type="match status" value="1"/>
</dbReference>
<dbReference type="InterPro" id="IPR001932">
    <property type="entry name" value="PPM-type_phosphatase-like_dom"/>
</dbReference>
<dbReference type="Pfam" id="PF01590">
    <property type="entry name" value="GAF"/>
    <property type="match status" value="1"/>
</dbReference>
<dbReference type="SMART" id="SM00065">
    <property type="entry name" value="GAF"/>
    <property type="match status" value="2"/>
</dbReference>
<reference evidence="4" key="1">
    <citation type="journal article" date="2019" name="Int. J. Syst. Evol. Microbiol.">
        <title>The Global Catalogue of Microorganisms (GCM) 10K type strain sequencing project: providing services to taxonomists for standard genome sequencing and annotation.</title>
        <authorList>
            <consortium name="The Broad Institute Genomics Platform"/>
            <consortium name="The Broad Institute Genome Sequencing Center for Infectious Disease"/>
            <person name="Wu L."/>
            <person name="Ma J."/>
        </authorList>
    </citation>
    <scope>NUCLEOTIDE SEQUENCE [LARGE SCALE GENOMIC DNA]</scope>
    <source>
        <strain evidence="4">JCM 9458</strain>
    </source>
</reference>
<dbReference type="InterPro" id="IPR003018">
    <property type="entry name" value="GAF"/>
</dbReference>
<dbReference type="PROSITE" id="PS51746">
    <property type="entry name" value="PPM_2"/>
    <property type="match status" value="1"/>
</dbReference>
<dbReference type="Gene3D" id="3.30.450.40">
    <property type="match status" value="2"/>
</dbReference>
<protein>
    <recommendedName>
        <fullName evidence="2">PPM-type phosphatase domain-containing protein</fullName>
    </recommendedName>
</protein>
<evidence type="ECO:0000313" key="3">
    <source>
        <dbReference type="EMBL" id="GAA3394249.1"/>
    </source>
</evidence>
<dbReference type="RefSeq" id="WP_345731872.1">
    <property type="nucleotide sequence ID" value="NZ_BAAAYN010000044.1"/>
</dbReference>
<evidence type="ECO:0000259" key="2">
    <source>
        <dbReference type="PROSITE" id="PS51746"/>
    </source>
</evidence>
<keyword evidence="4" id="KW-1185">Reference proteome</keyword>
<dbReference type="Proteomes" id="UP001501676">
    <property type="component" value="Unassembled WGS sequence"/>
</dbReference>
<organism evidence="3 4">
    <name type="scientific">Cryptosporangium minutisporangium</name>
    <dbReference type="NCBI Taxonomy" id="113569"/>
    <lineage>
        <taxon>Bacteria</taxon>
        <taxon>Bacillati</taxon>
        <taxon>Actinomycetota</taxon>
        <taxon>Actinomycetes</taxon>
        <taxon>Cryptosporangiales</taxon>
        <taxon>Cryptosporangiaceae</taxon>
        <taxon>Cryptosporangium</taxon>
    </lineage>
</organism>
<dbReference type="Pfam" id="PF07228">
    <property type="entry name" value="SpoIIE"/>
    <property type="match status" value="1"/>
</dbReference>
<comment type="caution">
    <text evidence="3">The sequence shown here is derived from an EMBL/GenBank/DDBJ whole genome shotgun (WGS) entry which is preliminary data.</text>
</comment>